<dbReference type="InterPro" id="IPR000600">
    <property type="entry name" value="ROK"/>
</dbReference>
<dbReference type="KEGG" id="lcre:Pla8534_20380"/>
<dbReference type="EMBL" id="CP036433">
    <property type="protein sequence ID" value="QDU94250.1"/>
    <property type="molecule type" value="Genomic_DNA"/>
</dbReference>
<gene>
    <name evidence="2" type="primary">glcK_1</name>
    <name evidence="2" type="ORF">Pla8534_20380</name>
</gene>
<dbReference type="AlphaFoldDB" id="A0A518DQY1"/>
<evidence type="ECO:0000313" key="3">
    <source>
        <dbReference type="Proteomes" id="UP000317648"/>
    </source>
</evidence>
<dbReference type="InterPro" id="IPR043129">
    <property type="entry name" value="ATPase_NBD"/>
</dbReference>
<evidence type="ECO:0000256" key="1">
    <source>
        <dbReference type="ARBA" id="ARBA00006479"/>
    </source>
</evidence>
<dbReference type="RefSeq" id="WP_145052342.1">
    <property type="nucleotide sequence ID" value="NZ_CP036433.1"/>
</dbReference>
<name>A0A518DQY1_9BACT</name>
<dbReference type="Gene3D" id="3.30.420.40">
    <property type="match status" value="2"/>
</dbReference>
<evidence type="ECO:0000313" key="2">
    <source>
        <dbReference type="EMBL" id="QDU94250.1"/>
    </source>
</evidence>
<accession>A0A518DQY1</accession>
<dbReference type="PANTHER" id="PTHR18964">
    <property type="entry name" value="ROK (REPRESSOR, ORF, KINASE) FAMILY"/>
    <property type="match status" value="1"/>
</dbReference>
<dbReference type="Pfam" id="PF00480">
    <property type="entry name" value="ROK"/>
    <property type="match status" value="1"/>
</dbReference>
<sequence>MAKQNEGEYWLGFDLGGTKMLGAIFDAEFKPVVRVRKKTKAFLGQKAGVERICEVINEALEEANLKTSQIAGIGIGVPGPLDLNRGVVLETPNLGWKNLPLQASLEKEFKCSAVILNDVDAGVYGEYRFGSAKDARCVIGVFPGTGIGGGCVYEGTILRGKTSSCMEIGHMLVAPDGPLCGCGRYGCLEAVASRLAVSAAAAQAAHRGDAPHLMKEAGADLMKIRSGALADSVKNGDKVVEQLLRDAGRHMGLAVASLVNLLAPDVVVLGGGMVEEMPKLFVEEVKKAAKNRVMPSYENSFEVVAAALGDDSAAMGAAAWVQKAVLAGASPPLFN</sequence>
<keyword evidence="2" id="KW-0418">Kinase</keyword>
<reference evidence="2 3" key="1">
    <citation type="submission" date="2019-02" db="EMBL/GenBank/DDBJ databases">
        <title>Deep-cultivation of Planctomycetes and their phenomic and genomic characterization uncovers novel biology.</title>
        <authorList>
            <person name="Wiegand S."/>
            <person name="Jogler M."/>
            <person name="Boedeker C."/>
            <person name="Pinto D."/>
            <person name="Vollmers J."/>
            <person name="Rivas-Marin E."/>
            <person name="Kohn T."/>
            <person name="Peeters S.H."/>
            <person name="Heuer A."/>
            <person name="Rast P."/>
            <person name="Oberbeckmann S."/>
            <person name="Bunk B."/>
            <person name="Jeske O."/>
            <person name="Meyerdierks A."/>
            <person name="Storesund J.E."/>
            <person name="Kallscheuer N."/>
            <person name="Luecker S."/>
            <person name="Lage O.M."/>
            <person name="Pohl T."/>
            <person name="Merkel B.J."/>
            <person name="Hornburger P."/>
            <person name="Mueller R.-W."/>
            <person name="Bruemmer F."/>
            <person name="Labrenz M."/>
            <person name="Spormann A.M."/>
            <person name="Op den Camp H."/>
            <person name="Overmann J."/>
            <person name="Amann R."/>
            <person name="Jetten M.S.M."/>
            <person name="Mascher T."/>
            <person name="Medema M.H."/>
            <person name="Devos D.P."/>
            <person name="Kaster A.-K."/>
            <person name="Ovreas L."/>
            <person name="Rohde M."/>
            <person name="Galperin M.Y."/>
            <person name="Jogler C."/>
        </authorList>
    </citation>
    <scope>NUCLEOTIDE SEQUENCE [LARGE SCALE GENOMIC DNA]</scope>
    <source>
        <strain evidence="2 3">Pla85_3_4</strain>
    </source>
</reference>
<dbReference type="SUPFAM" id="SSF53067">
    <property type="entry name" value="Actin-like ATPase domain"/>
    <property type="match status" value="1"/>
</dbReference>
<dbReference type="OrthoDB" id="9795247at2"/>
<organism evidence="2 3">
    <name type="scientific">Lignipirellula cremea</name>
    <dbReference type="NCBI Taxonomy" id="2528010"/>
    <lineage>
        <taxon>Bacteria</taxon>
        <taxon>Pseudomonadati</taxon>
        <taxon>Planctomycetota</taxon>
        <taxon>Planctomycetia</taxon>
        <taxon>Pirellulales</taxon>
        <taxon>Pirellulaceae</taxon>
        <taxon>Lignipirellula</taxon>
    </lineage>
</organism>
<keyword evidence="2" id="KW-0808">Transferase</keyword>
<dbReference type="GO" id="GO:0004340">
    <property type="term" value="F:glucokinase activity"/>
    <property type="evidence" value="ECO:0007669"/>
    <property type="project" value="UniProtKB-EC"/>
</dbReference>
<proteinExistence type="inferred from homology"/>
<protein>
    <submittedName>
        <fullName evidence="2">Glucokinase</fullName>
        <ecNumber evidence="2">2.7.1.2</ecNumber>
    </submittedName>
</protein>
<dbReference type="EC" id="2.7.1.2" evidence="2"/>
<dbReference type="Proteomes" id="UP000317648">
    <property type="component" value="Chromosome"/>
</dbReference>
<comment type="similarity">
    <text evidence="1">Belongs to the ROK (NagC/XylR) family.</text>
</comment>
<keyword evidence="3" id="KW-1185">Reference proteome</keyword>
<dbReference type="PANTHER" id="PTHR18964:SF149">
    <property type="entry name" value="BIFUNCTIONAL UDP-N-ACETYLGLUCOSAMINE 2-EPIMERASE_N-ACETYLMANNOSAMINE KINASE"/>
    <property type="match status" value="1"/>
</dbReference>